<gene>
    <name evidence="1" type="ORF">CF386_04270</name>
</gene>
<accession>A0A220VD12</accession>
<reference evidence="1 2" key="1">
    <citation type="journal article" date="2016" name="Int. J. Syst. Evol. Microbiol.">
        <title>Paraphotobacterium marinum gen. nov., sp. nov., a member of the family Vibrionaceae, isolated from surface seawater.</title>
        <authorList>
            <person name="Huang Z."/>
            <person name="Dong C."/>
            <person name="Shao Z."/>
        </authorList>
    </citation>
    <scope>NUCLEOTIDE SEQUENCE [LARGE SCALE GENOMIC DNA]</scope>
    <source>
        <strain evidence="1 2">NSCS20N07D</strain>
    </source>
</reference>
<protein>
    <submittedName>
        <fullName evidence="1">Uncharacterized protein</fullName>
    </submittedName>
</protein>
<proteinExistence type="predicted"/>
<evidence type="ECO:0000313" key="2">
    <source>
        <dbReference type="Proteomes" id="UP000242175"/>
    </source>
</evidence>
<dbReference type="OrthoDB" id="9807890at2"/>
<name>A0A220VD12_9GAMM</name>
<dbReference type="RefSeq" id="WP_089073192.1">
    <property type="nucleotide sequence ID" value="NZ_CP022355.1"/>
</dbReference>
<sequence length="96" mass="11227">MAPIKKILMQHPTHNFYIVHAGIPPGFNLNELVNISKKIEEKISSKNSYFFLKDAFTKTANVWSPSMKQTHKELFMLNAFTRIRYVNFKKTKLIIV</sequence>
<evidence type="ECO:0000313" key="1">
    <source>
        <dbReference type="EMBL" id="ASK78284.1"/>
    </source>
</evidence>
<dbReference type="Proteomes" id="UP000242175">
    <property type="component" value="Chromosome large"/>
</dbReference>
<dbReference type="KEGG" id="pmai:CF386_04270"/>
<dbReference type="Gene3D" id="3.60.21.10">
    <property type="match status" value="1"/>
</dbReference>
<organism evidence="1 2">
    <name type="scientific">Paraphotobacterium marinum</name>
    <dbReference type="NCBI Taxonomy" id="1755811"/>
    <lineage>
        <taxon>Bacteria</taxon>
        <taxon>Pseudomonadati</taxon>
        <taxon>Pseudomonadota</taxon>
        <taxon>Gammaproteobacteria</taxon>
        <taxon>Vibrionales</taxon>
        <taxon>Vibrionaceae</taxon>
        <taxon>Paraphotobacterium</taxon>
    </lineage>
</organism>
<keyword evidence="2" id="KW-1185">Reference proteome</keyword>
<dbReference type="InterPro" id="IPR029052">
    <property type="entry name" value="Metallo-depent_PP-like"/>
</dbReference>
<dbReference type="EMBL" id="CP022355">
    <property type="protein sequence ID" value="ASK78284.1"/>
    <property type="molecule type" value="Genomic_DNA"/>
</dbReference>
<dbReference type="AlphaFoldDB" id="A0A220VD12"/>